<dbReference type="SUPFAM" id="SSF46894">
    <property type="entry name" value="C-terminal effector domain of the bipartite response regulators"/>
    <property type="match status" value="1"/>
</dbReference>
<dbReference type="Gene3D" id="1.10.10.10">
    <property type="entry name" value="Winged helix-like DNA-binding domain superfamily/Winged helix DNA-binding domain"/>
    <property type="match status" value="1"/>
</dbReference>
<dbReference type="GO" id="GO:0006355">
    <property type="term" value="P:regulation of DNA-templated transcription"/>
    <property type="evidence" value="ECO:0007669"/>
    <property type="project" value="InterPro"/>
</dbReference>
<keyword evidence="3" id="KW-0902">Two-component regulatory system</keyword>
<evidence type="ECO:0000313" key="13">
    <source>
        <dbReference type="Proteomes" id="UP000095662"/>
    </source>
</evidence>
<evidence type="ECO:0000256" key="3">
    <source>
        <dbReference type="ARBA" id="ARBA00023012"/>
    </source>
</evidence>
<dbReference type="OrthoDB" id="9790442at2"/>
<evidence type="ECO:0000256" key="5">
    <source>
        <dbReference type="ARBA" id="ARBA00023125"/>
    </source>
</evidence>
<dbReference type="SMART" id="SM00448">
    <property type="entry name" value="REC"/>
    <property type="match status" value="1"/>
</dbReference>
<dbReference type="Gene3D" id="3.40.50.2300">
    <property type="match status" value="1"/>
</dbReference>
<dbReference type="FunFam" id="1.10.10.10:FF:000018">
    <property type="entry name" value="DNA-binding response regulator ResD"/>
    <property type="match status" value="1"/>
</dbReference>
<dbReference type="PROSITE" id="PS50110">
    <property type="entry name" value="RESPONSE_REGULATORY"/>
    <property type="match status" value="1"/>
</dbReference>
<keyword evidence="6" id="KW-0804">Transcription</keyword>
<comment type="function">
    <text evidence="7">May play the central regulatory role in sporulation. It may be an element of the effector pathway responsible for the activation of sporulation genes in response to nutritional stress. Spo0A may act in concert with spo0H (a sigma factor) to control the expression of some genes that are critical to the sporulation process.</text>
</comment>
<keyword evidence="5 9" id="KW-0238">DNA-binding</keyword>
<evidence type="ECO:0000256" key="9">
    <source>
        <dbReference type="PROSITE-ProRule" id="PRU01091"/>
    </source>
</evidence>
<dbReference type="SUPFAM" id="SSF52172">
    <property type="entry name" value="CheY-like"/>
    <property type="match status" value="1"/>
</dbReference>
<dbReference type="PROSITE" id="PS51755">
    <property type="entry name" value="OMPR_PHOB"/>
    <property type="match status" value="1"/>
</dbReference>
<dbReference type="InterPro" id="IPR011006">
    <property type="entry name" value="CheY-like_superfamily"/>
</dbReference>
<reference evidence="12 13" key="1">
    <citation type="submission" date="2015-09" db="EMBL/GenBank/DDBJ databases">
        <authorList>
            <consortium name="Pathogen Informatics"/>
        </authorList>
    </citation>
    <scope>NUCLEOTIDE SEQUENCE [LARGE SCALE GENOMIC DNA]</scope>
    <source>
        <strain evidence="12 13">2789STDY5834928</strain>
    </source>
</reference>
<evidence type="ECO:0000256" key="7">
    <source>
        <dbReference type="ARBA" id="ARBA00024867"/>
    </source>
</evidence>
<dbReference type="GO" id="GO:0005829">
    <property type="term" value="C:cytosol"/>
    <property type="evidence" value="ECO:0007669"/>
    <property type="project" value="TreeGrafter"/>
</dbReference>
<evidence type="ECO:0000256" key="1">
    <source>
        <dbReference type="ARBA" id="ARBA00018672"/>
    </source>
</evidence>
<accession>A0A174ZFG8</accession>
<dbReference type="Gene3D" id="6.10.250.690">
    <property type="match status" value="1"/>
</dbReference>
<dbReference type="InterPro" id="IPR016032">
    <property type="entry name" value="Sig_transdc_resp-reg_C-effctor"/>
</dbReference>
<feature type="DNA-binding region" description="OmpR/PhoB-type" evidence="9">
    <location>
        <begin position="134"/>
        <end position="233"/>
    </location>
</feature>
<dbReference type="Pfam" id="PF00072">
    <property type="entry name" value="Response_reg"/>
    <property type="match status" value="1"/>
</dbReference>
<organism evidence="12 13">
    <name type="scientific">[Eubacterium] siraeum</name>
    <dbReference type="NCBI Taxonomy" id="39492"/>
    <lineage>
        <taxon>Bacteria</taxon>
        <taxon>Bacillati</taxon>
        <taxon>Bacillota</taxon>
        <taxon>Clostridia</taxon>
        <taxon>Eubacteriales</taxon>
        <taxon>Oscillospiraceae</taxon>
        <taxon>Oscillospiraceae incertae sedis</taxon>
    </lineage>
</organism>
<evidence type="ECO:0000256" key="4">
    <source>
        <dbReference type="ARBA" id="ARBA00023015"/>
    </source>
</evidence>
<evidence type="ECO:0000259" key="10">
    <source>
        <dbReference type="PROSITE" id="PS50110"/>
    </source>
</evidence>
<feature type="domain" description="Response regulatory" evidence="10">
    <location>
        <begin position="3"/>
        <end position="119"/>
    </location>
</feature>
<dbReference type="Pfam" id="PF00486">
    <property type="entry name" value="Trans_reg_C"/>
    <property type="match status" value="1"/>
</dbReference>
<dbReference type="GO" id="GO:0000156">
    <property type="term" value="F:phosphorelay response regulator activity"/>
    <property type="evidence" value="ECO:0007669"/>
    <property type="project" value="TreeGrafter"/>
</dbReference>
<gene>
    <name evidence="12" type="primary">regX3</name>
    <name evidence="12" type="ORF">ERS852540_01219</name>
</gene>
<protein>
    <recommendedName>
        <fullName evidence="1">Stage 0 sporulation protein A homolog</fullName>
    </recommendedName>
</protein>
<feature type="domain" description="OmpR/PhoB-type" evidence="11">
    <location>
        <begin position="134"/>
        <end position="233"/>
    </location>
</feature>
<dbReference type="InterPro" id="IPR036388">
    <property type="entry name" value="WH-like_DNA-bd_sf"/>
</dbReference>
<dbReference type="InterPro" id="IPR001789">
    <property type="entry name" value="Sig_transdc_resp-reg_receiver"/>
</dbReference>
<evidence type="ECO:0000256" key="2">
    <source>
        <dbReference type="ARBA" id="ARBA00022553"/>
    </source>
</evidence>
<evidence type="ECO:0000259" key="11">
    <source>
        <dbReference type="PROSITE" id="PS51755"/>
    </source>
</evidence>
<dbReference type="GO" id="GO:0032993">
    <property type="term" value="C:protein-DNA complex"/>
    <property type="evidence" value="ECO:0007669"/>
    <property type="project" value="TreeGrafter"/>
</dbReference>
<evidence type="ECO:0000313" key="12">
    <source>
        <dbReference type="EMBL" id="CUQ86045.1"/>
    </source>
</evidence>
<dbReference type="GO" id="GO:0000976">
    <property type="term" value="F:transcription cis-regulatory region binding"/>
    <property type="evidence" value="ECO:0007669"/>
    <property type="project" value="TreeGrafter"/>
</dbReference>
<sequence>MKRILVCEDEDAIRDFVVINLKRSGYDVIDVSNAAQAMDAYVHYGGLIDVALLDIMMPGMDGSELCRWLRQKSDTMGIIMLSAKSQEVDKIRCLTQGADDYVTKPFSPSELVARVDAVYRRVSLSIARPPEDEGRTLISGPFSINTKSRIFTKNGTGIEITQVEYQLLEYFMENSGSALDRRSILTHIWGNDYYGDDKIVDVNIRRLRMKIEEDPSNPRYITTIWGYGYKWCVDELAAAGEFSR</sequence>
<dbReference type="InterPro" id="IPR039420">
    <property type="entry name" value="WalR-like"/>
</dbReference>
<keyword evidence="4" id="KW-0805">Transcription regulation</keyword>
<dbReference type="InterPro" id="IPR001867">
    <property type="entry name" value="OmpR/PhoB-type_DNA-bd"/>
</dbReference>
<dbReference type="CDD" id="cd00383">
    <property type="entry name" value="trans_reg_C"/>
    <property type="match status" value="1"/>
</dbReference>
<keyword evidence="2 8" id="KW-0597">Phosphoprotein</keyword>
<dbReference type="PANTHER" id="PTHR48111:SF54">
    <property type="entry name" value="STAGE 0 SPORULATION PROTEIN A HOMOLOG"/>
    <property type="match status" value="1"/>
</dbReference>
<dbReference type="STRING" id="39492.ERS852540_01219"/>
<dbReference type="Proteomes" id="UP000095662">
    <property type="component" value="Unassembled WGS sequence"/>
</dbReference>
<feature type="modified residue" description="4-aspartylphosphate" evidence="8">
    <location>
        <position position="54"/>
    </location>
</feature>
<dbReference type="SMART" id="SM00862">
    <property type="entry name" value="Trans_reg_C"/>
    <property type="match status" value="1"/>
</dbReference>
<evidence type="ECO:0000256" key="8">
    <source>
        <dbReference type="PROSITE-ProRule" id="PRU00169"/>
    </source>
</evidence>
<proteinExistence type="predicted"/>
<dbReference type="PANTHER" id="PTHR48111">
    <property type="entry name" value="REGULATOR OF RPOS"/>
    <property type="match status" value="1"/>
</dbReference>
<name>A0A174ZFG8_9FIRM</name>
<dbReference type="AlphaFoldDB" id="A0A174ZFG8"/>
<evidence type="ECO:0000256" key="6">
    <source>
        <dbReference type="ARBA" id="ARBA00023163"/>
    </source>
</evidence>
<dbReference type="EMBL" id="CZBY01000008">
    <property type="protein sequence ID" value="CUQ86045.1"/>
    <property type="molecule type" value="Genomic_DNA"/>
</dbReference>